<sequence>MILRTVTRGLGRLRRRVLFVLRKPIQLNLLSTTTSIAQKTSRSSCCRLRAVMEASLVSPSTIRCVPVCFICTKDTDDR</sequence>
<accession>A0A8J5IWM6</accession>
<evidence type="ECO:0000313" key="1">
    <source>
        <dbReference type="EMBL" id="KAG6942743.1"/>
    </source>
</evidence>
<evidence type="ECO:0000313" key="2">
    <source>
        <dbReference type="Proteomes" id="UP000709295"/>
    </source>
</evidence>
<name>A0A8J5IWM6_9STRA</name>
<proteinExistence type="predicted"/>
<dbReference type="Proteomes" id="UP000709295">
    <property type="component" value="Unassembled WGS sequence"/>
</dbReference>
<comment type="caution">
    <text evidence="1">The sequence shown here is derived from an EMBL/GenBank/DDBJ whole genome shotgun (WGS) entry which is preliminary data.</text>
</comment>
<dbReference type="AlphaFoldDB" id="A0A8J5IWM6"/>
<protein>
    <submittedName>
        <fullName evidence="1">Uncharacterized protein</fullName>
    </submittedName>
</protein>
<reference evidence="1" key="1">
    <citation type="submission" date="2021-01" db="EMBL/GenBank/DDBJ databases">
        <title>Phytophthora aleatoria, a newly-described species from Pinus radiata is distinct from Phytophthora cactorum isolates based on comparative genomics.</title>
        <authorList>
            <person name="Mcdougal R."/>
            <person name="Panda P."/>
            <person name="Williams N."/>
            <person name="Studholme D.J."/>
        </authorList>
    </citation>
    <scope>NUCLEOTIDE SEQUENCE</scope>
    <source>
        <strain evidence="1">NZFS 4037</strain>
    </source>
</reference>
<organism evidence="1 2">
    <name type="scientific">Phytophthora aleatoria</name>
    <dbReference type="NCBI Taxonomy" id="2496075"/>
    <lineage>
        <taxon>Eukaryota</taxon>
        <taxon>Sar</taxon>
        <taxon>Stramenopiles</taxon>
        <taxon>Oomycota</taxon>
        <taxon>Peronosporomycetes</taxon>
        <taxon>Peronosporales</taxon>
        <taxon>Peronosporaceae</taxon>
        <taxon>Phytophthora</taxon>
    </lineage>
</organism>
<gene>
    <name evidence="1" type="ORF">JG688_00017947</name>
</gene>
<dbReference type="EMBL" id="JAENGY010002966">
    <property type="protein sequence ID" value="KAG6942743.1"/>
    <property type="molecule type" value="Genomic_DNA"/>
</dbReference>
<keyword evidence="2" id="KW-1185">Reference proteome</keyword>